<dbReference type="EMBL" id="CP036498">
    <property type="protein sequence ID" value="QUS39302.1"/>
    <property type="molecule type" value="Genomic_DNA"/>
</dbReference>
<proteinExistence type="predicted"/>
<dbReference type="Proteomes" id="UP000682843">
    <property type="component" value="Chromosome"/>
</dbReference>
<organism evidence="1 2">
    <name type="scientific">Tardiphaga alba</name>
    <dbReference type="NCBI Taxonomy" id="340268"/>
    <lineage>
        <taxon>Bacteria</taxon>
        <taxon>Pseudomonadati</taxon>
        <taxon>Pseudomonadota</taxon>
        <taxon>Alphaproteobacteria</taxon>
        <taxon>Hyphomicrobiales</taxon>
        <taxon>Nitrobacteraceae</taxon>
        <taxon>Tardiphaga</taxon>
    </lineage>
</organism>
<gene>
    <name evidence="1" type="ORF">RPMA_10995</name>
</gene>
<evidence type="ECO:0000313" key="2">
    <source>
        <dbReference type="Proteomes" id="UP000682843"/>
    </source>
</evidence>
<reference evidence="1 2" key="1">
    <citation type="submission" date="2019-02" db="EMBL/GenBank/DDBJ databases">
        <title>Emended description of the genus Rhodopseudomonas and description of Rhodopseudomonas albus sp. nov., a non-phototrophic, heavy-metal-tolerant bacterium isolated from garden soil.</title>
        <authorList>
            <person name="Bao Z."/>
            <person name="Cao W.W."/>
            <person name="Sato Y."/>
            <person name="Nishizawa T."/>
            <person name="Zhao J."/>
            <person name="Guo Y."/>
            <person name="Ohta H."/>
        </authorList>
    </citation>
    <scope>NUCLEOTIDE SEQUENCE [LARGE SCALE GENOMIC DNA]</scope>
    <source>
        <strain evidence="1 2">SK50-23</strain>
    </source>
</reference>
<sequence length="78" mass="9050">MVRPTHTSKEVEAAICHAESMGWRFRKMGHWGRLFCEHADRDGCAQQVNGTPRNAENHAKQIRRAVERCPHQRERGQT</sequence>
<protein>
    <submittedName>
        <fullName evidence="1">Uncharacterized protein</fullName>
    </submittedName>
</protein>
<accession>A0ABX8A778</accession>
<evidence type="ECO:0000313" key="1">
    <source>
        <dbReference type="EMBL" id="QUS39302.1"/>
    </source>
</evidence>
<name>A0ABX8A778_9BRAD</name>
<keyword evidence="2" id="KW-1185">Reference proteome</keyword>